<gene>
    <name evidence="2" type="ORF">B0J12DRAFT_668592</name>
</gene>
<protein>
    <submittedName>
        <fullName evidence="2">Uncharacterized protein</fullName>
    </submittedName>
</protein>
<keyword evidence="3" id="KW-1185">Reference proteome</keyword>
<evidence type="ECO:0000256" key="1">
    <source>
        <dbReference type="SAM" id="MobiDB-lite"/>
    </source>
</evidence>
<feature type="compositionally biased region" description="Basic and acidic residues" evidence="1">
    <location>
        <begin position="142"/>
        <end position="156"/>
    </location>
</feature>
<reference evidence="2 3" key="1">
    <citation type="journal article" date="2021" name="Nat. Commun.">
        <title>Genetic determinants of endophytism in the Arabidopsis root mycobiome.</title>
        <authorList>
            <person name="Mesny F."/>
            <person name="Miyauchi S."/>
            <person name="Thiergart T."/>
            <person name="Pickel B."/>
            <person name="Atanasova L."/>
            <person name="Karlsson M."/>
            <person name="Huettel B."/>
            <person name="Barry K.W."/>
            <person name="Haridas S."/>
            <person name="Chen C."/>
            <person name="Bauer D."/>
            <person name="Andreopoulos W."/>
            <person name="Pangilinan J."/>
            <person name="LaButti K."/>
            <person name="Riley R."/>
            <person name="Lipzen A."/>
            <person name="Clum A."/>
            <person name="Drula E."/>
            <person name="Henrissat B."/>
            <person name="Kohler A."/>
            <person name="Grigoriev I.V."/>
            <person name="Martin F.M."/>
            <person name="Hacquard S."/>
        </authorList>
    </citation>
    <scope>NUCLEOTIDE SEQUENCE [LARGE SCALE GENOMIC DNA]</scope>
    <source>
        <strain evidence="2 3">MPI-SDFR-AT-0080</strain>
    </source>
</reference>
<sequence length="259" mass="29786">MNIIRTVHLLPLPLSERSYTEHCGAFAYFLHEHLGSASPMANRRQPKAPPQSRIANQRPCPSQHLCSTRKPPFRSTDAGLRNDTYNQHFSERRSSIPRQQRYSNEWRESHPSDVLNVPASSLPEPCANSFGIRRRPPTCPREMLEKNSSRVRQKQPDLPRLELALPQSRITTDEACQPKRFHATNHVNSTPRKLRNAKKLMESDACNPRQAFRQWPHRHDYFSSEQKHQKSPSLGSIASDQMTAQLLHVATLTKFLALF</sequence>
<dbReference type="EMBL" id="JAGTJR010000017">
    <property type="protein sequence ID" value="KAH7046821.1"/>
    <property type="molecule type" value="Genomic_DNA"/>
</dbReference>
<feature type="region of interest" description="Disordered" evidence="1">
    <location>
        <begin position="39"/>
        <end position="156"/>
    </location>
</feature>
<comment type="caution">
    <text evidence="2">The sequence shown here is derived from an EMBL/GenBank/DDBJ whole genome shotgun (WGS) entry which is preliminary data.</text>
</comment>
<dbReference type="Proteomes" id="UP000774617">
    <property type="component" value="Unassembled WGS sequence"/>
</dbReference>
<name>A0ABQ8G7C2_9PEZI</name>
<organism evidence="2 3">
    <name type="scientific">Macrophomina phaseolina</name>
    <dbReference type="NCBI Taxonomy" id="35725"/>
    <lineage>
        <taxon>Eukaryota</taxon>
        <taxon>Fungi</taxon>
        <taxon>Dikarya</taxon>
        <taxon>Ascomycota</taxon>
        <taxon>Pezizomycotina</taxon>
        <taxon>Dothideomycetes</taxon>
        <taxon>Dothideomycetes incertae sedis</taxon>
        <taxon>Botryosphaeriales</taxon>
        <taxon>Botryosphaeriaceae</taxon>
        <taxon>Macrophomina</taxon>
    </lineage>
</organism>
<evidence type="ECO:0000313" key="2">
    <source>
        <dbReference type="EMBL" id="KAH7046821.1"/>
    </source>
</evidence>
<proteinExistence type="predicted"/>
<accession>A0ABQ8G7C2</accession>
<evidence type="ECO:0000313" key="3">
    <source>
        <dbReference type="Proteomes" id="UP000774617"/>
    </source>
</evidence>